<dbReference type="Proteomes" id="UP000001568">
    <property type="component" value="Chromosome 5"/>
</dbReference>
<evidence type="ECO:0000256" key="12">
    <source>
        <dbReference type="ARBA" id="ARBA00033999"/>
    </source>
</evidence>
<proteinExistence type="inferred from homology"/>
<organism evidence="14 15">
    <name type="scientific">Ostreococcus lucimarinus (strain CCE9901)</name>
    <dbReference type="NCBI Taxonomy" id="436017"/>
    <lineage>
        <taxon>Eukaryota</taxon>
        <taxon>Viridiplantae</taxon>
        <taxon>Chlorophyta</taxon>
        <taxon>Mamiellophyceae</taxon>
        <taxon>Mamiellales</taxon>
        <taxon>Bathycoccaceae</taxon>
        <taxon>Ostreococcus</taxon>
    </lineage>
</organism>
<keyword evidence="5" id="KW-0285">Flavoprotein</keyword>
<dbReference type="STRING" id="436017.A4RXH7"/>
<dbReference type="SUPFAM" id="SSF52425">
    <property type="entry name" value="Cryptochrome/photolyase, N-terminal domain"/>
    <property type="match status" value="1"/>
</dbReference>
<evidence type="ECO:0000256" key="8">
    <source>
        <dbReference type="ARBA" id="ARBA00023125"/>
    </source>
</evidence>
<dbReference type="Pfam" id="PF00875">
    <property type="entry name" value="DNA_photolyase"/>
    <property type="match status" value="1"/>
</dbReference>
<dbReference type="InterPro" id="IPR006050">
    <property type="entry name" value="DNA_photolyase_N"/>
</dbReference>
<evidence type="ECO:0000256" key="6">
    <source>
        <dbReference type="ARBA" id="ARBA00022763"/>
    </source>
</evidence>
<feature type="domain" description="Photolyase/cryptochrome alpha/beta" evidence="13">
    <location>
        <begin position="39"/>
        <end position="167"/>
    </location>
</feature>
<keyword evidence="8" id="KW-0238">DNA-binding</keyword>
<dbReference type="EC" id="4.1.99.3" evidence="3"/>
<dbReference type="Gramene" id="ABO96046">
    <property type="protein sequence ID" value="ABO96046"/>
    <property type="gene ID" value="OSTLU_45715"/>
</dbReference>
<dbReference type="AlphaFoldDB" id="A4RXH7"/>
<gene>
    <name evidence="14" type="ORF">OSTLU_45715</name>
</gene>
<keyword evidence="10" id="KW-0456">Lyase</keyword>
<dbReference type="OMA" id="PHIHYGQ"/>
<dbReference type="GeneID" id="5001845"/>
<feature type="non-terminal residue" evidence="14">
    <location>
        <position position="467"/>
    </location>
</feature>
<evidence type="ECO:0000256" key="7">
    <source>
        <dbReference type="ARBA" id="ARBA00022827"/>
    </source>
</evidence>
<dbReference type="PANTHER" id="PTHR10211:SF0">
    <property type="entry name" value="DEOXYRIBODIPYRIMIDINE PHOTO-LYASE"/>
    <property type="match status" value="1"/>
</dbReference>
<dbReference type="EMBL" id="CP000585">
    <property type="protein sequence ID" value="ABO96046.1"/>
    <property type="molecule type" value="Genomic_DNA"/>
</dbReference>
<protein>
    <recommendedName>
        <fullName evidence="4">Deoxyribodipyrimidine photo-lyase</fullName>
        <ecNumber evidence="3">4.1.99.3</ecNumber>
    </recommendedName>
    <alternativeName>
        <fullName evidence="11">DNA photolyase</fullName>
    </alternativeName>
</protein>
<keyword evidence="7" id="KW-0274">FAD</keyword>
<evidence type="ECO:0000256" key="3">
    <source>
        <dbReference type="ARBA" id="ARBA00013149"/>
    </source>
</evidence>
<keyword evidence="6" id="KW-0227">DNA damage</keyword>
<evidence type="ECO:0000313" key="14">
    <source>
        <dbReference type="EMBL" id="ABO96046.1"/>
    </source>
</evidence>
<evidence type="ECO:0000256" key="11">
    <source>
        <dbReference type="ARBA" id="ARBA00031671"/>
    </source>
</evidence>
<dbReference type="Gene3D" id="3.40.50.620">
    <property type="entry name" value="HUPs"/>
    <property type="match status" value="1"/>
</dbReference>
<dbReference type="SUPFAM" id="SSF48173">
    <property type="entry name" value="Cryptochrome/photolyase FAD-binding domain"/>
    <property type="match status" value="1"/>
</dbReference>
<comment type="similarity">
    <text evidence="2">Belongs to the DNA photolyase class-2 family.</text>
</comment>
<evidence type="ECO:0000256" key="2">
    <source>
        <dbReference type="ARBA" id="ARBA00006409"/>
    </source>
</evidence>
<comment type="catalytic activity">
    <reaction evidence="12">
        <text>cyclobutadipyrimidine (in DNA) = 2 pyrimidine residues (in DNA).</text>
        <dbReference type="EC" id="4.1.99.3"/>
    </reaction>
</comment>
<dbReference type="InterPro" id="IPR036155">
    <property type="entry name" value="Crypto/Photolyase_N_sf"/>
</dbReference>
<dbReference type="PANTHER" id="PTHR10211">
    <property type="entry name" value="DEOXYRIBODIPYRIMIDINE PHOTOLYASE"/>
    <property type="match status" value="1"/>
</dbReference>
<dbReference type="FunFam" id="1.10.579.10:FF:000002">
    <property type="entry name" value="Deoxyribodipyrimidine photolyase"/>
    <property type="match status" value="1"/>
</dbReference>
<sequence length="467" mass="53355">MKREDALRATSATLRARSVHEARVRRLNDARAREAPDGAYVLLWAQSAQRTRWNEALEYAVDRANDRRAPLVVVFCSTATYPEANERHVGFMLEGLCEMRATLGKRRIAFEAFACAPPEAALAASERAIEVVTDSGYLRLLRAWRDDLARRATCAVTEIETECVVPQLGQGARRAEPSAATFRPKVLARVREFTRNACAKTVDKYERLPLERGVDACLNVLDAYGLKRDPSCPRVSSHVGGESRAKAKLDVFLTKNMLSRYHHSRNDPCLCLQSHLSPHIHYGQISVVEVARKALAFRDAHADEADICASVDVFLDELIVRRELAVNFALRNPKYDSYDGLPEWARETLERHRGDRREWTYTLEEFEHGRTHDKLWNASQRELVSSGKQHNYLRMYWGKKILEWSSTPEEAWRIAMTLNNRYSLDGRNMVSLTGVGWCFGLHDREFHEASITGTIRRFSESGMRKKF</sequence>
<dbReference type="HOGENOM" id="CLU_026342_2_1_1"/>
<dbReference type="PROSITE" id="PS51645">
    <property type="entry name" value="PHR_CRY_ALPHA_BETA"/>
    <property type="match status" value="1"/>
</dbReference>
<dbReference type="Gene3D" id="1.25.40.80">
    <property type="match status" value="1"/>
</dbReference>
<evidence type="ECO:0000256" key="10">
    <source>
        <dbReference type="ARBA" id="ARBA00023239"/>
    </source>
</evidence>
<evidence type="ECO:0000256" key="1">
    <source>
        <dbReference type="ARBA" id="ARBA00001974"/>
    </source>
</evidence>
<dbReference type="GO" id="GO:0000719">
    <property type="term" value="P:photoreactive repair"/>
    <property type="evidence" value="ECO:0007669"/>
    <property type="project" value="TreeGrafter"/>
</dbReference>
<dbReference type="InterPro" id="IPR014729">
    <property type="entry name" value="Rossmann-like_a/b/a_fold"/>
</dbReference>
<reference evidence="14 15" key="1">
    <citation type="journal article" date="2007" name="Proc. Natl. Acad. Sci. U.S.A.">
        <title>The tiny eukaryote Ostreococcus provides genomic insights into the paradox of plankton speciation.</title>
        <authorList>
            <person name="Palenik B."/>
            <person name="Grimwood J."/>
            <person name="Aerts A."/>
            <person name="Rouze P."/>
            <person name="Salamov A."/>
            <person name="Putnam N."/>
            <person name="Dupont C."/>
            <person name="Jorgensen R."/>
            <person name="Derelle E."/>
            <person name="Rombauts S."/>
            <person name="Zhou K."/>
            <person name="Otillar R."/>
            <person name="Merchant S.S."/>
            <person name="Podell S."/>
            <person name="Gaasterland T."/>
            <person name="Napoli C."/>
            <person name="Gendler K."/>
            <person name="Manuell A."/>
            <person name="Tai V."/>
            <person name="Vallon O."/>
            <person name="Piganeau G."/>
            <person name="Jancek S."/>
            <person name="Heijde M."/>
            <person name="Jabbari K."/>
            <person name="Bowler C."/>
            <person name="Lohr M."/>
            <person name="Robbens S."/>
            <person name="Werner G."/>
            <person name="Dubchak I."/>
            <person name="Pazour G.J."/>
            <person name="Ren Q."/>
            <person name="Paulsen I."/>
            <person name="Delwiche C."/>
            <person name="Schmutz J."/>
            <person name="Rokhsar D."/>
            <person name="Van de Peer Y."/>
            <person name="Moreau H."/>
            <person name="Grigoriev I.V."/>
        </authorList>
    </citation>
    <scope>NUCLEOTIDE SEQUENCE [LARGE SCALE GENOMIC DNA]</scope>
    <source>
        <strain evidence="14 15">CCE9901</strain>
    </source>
</reference>
<evidence type="ECO:0000259" key="13">
    <source>
        <dbReference type="PROSITE" id="PS51645"/>
    </source>
</evidence>
<name>A4RXH7_OSTLU</name>
<evidence type="ECO:0000256" key="5">
    <source>
        <dbReference type="ARBA" id="ARBA00022630"/>
    </source>
</evidence>
<dbReference type="GO" id="GO:0003904">
    <property type="term" value="F:deoxyribodipyrimidine photo-lyase activity"/>
    <property type="evidence" value="ECO:0007669"/>
    <property type="project" value="UniProtKB-EC"/>
</dbReference>
<dbReference type="eggNOG" id="KOG0133">
    <property type="taxonomic scope" value="Eukaryota"/>
</dbReference>
<dbReference type="RefSeq" id="XP_001417753.1">
    <property type="nucleotide sequence ID" value="XM_001417716.1"/>
</dbReference>
<accession>A4RXH7</accession>
<dbReference type="GO" id="GO:0003677">
    <property type="term" value="F:DNA binding"/>
    <property type="evidence" value="ECO:0007669"/>
    <property type="project" value="UniProtKB-KW"/>
</dbReference>
<evidence type="ECO:0000256" key="4">
    <source>
        <dbReference type="ARBA" id="ARBA00014046"/>
    </source>
</evidence>
<evidence type="ECO:0000256" key="9">
    <source>
        <dbReference type="ARBA" id="ARBA00023204"/>
    </source>
</evidence>
<comment type="cofactor">
    <cofactor evidence="1">
        <name>FAD</name>
        <dbReference type="ChEBI" id="CHEBI:57692"/>
    </cofactor>
</comment>
<dbReference type="Gene3D" id="1.10.579.10">
    <property type="entry name" value="DNA Cyclobutane Dipyrimidine Photolyase, subunit A, domain 3"/>
    <property type="match status" value="1"/>
</dbReference>
<evidence type="ECO:0000313" key="15">
    <source>
        <dbReference type="Proteomes" id="UP000001568"/>
    </source>
</evidence>
<dbReference type="InterPro" id="IPR036134">
    <property type="entry name" value="Crypto/Photolyase_FAD-like_sf"/>
</dbReference>
<dbReference type="OrthoDB" id="496749at2759"/>
<keyword evidence="15" id="KW-1185">Reference proteome</keyword>
<dbReference type="KEGG" id="olu:OSTLU_45715"/>
<keyword evidence="9" id="KW-0234">DNA repair</keyword>
<dbReference type="InterPro" id="IPR052219">
    <property type="entry name" value="Photolyase_Class-2"/>
</dbReference>